<feature type="transmembrane region" description="Helical" evidence="4">
    <location>
        <begin position="18"/>
        <end position="37"/>
    </location>
</feature>
<dbReference type="SMART" id="SM00342">
    <property type="entry name" value="HTH_ARAC"/>
    <property type="match status" value="1"/>
</dbReference>
<keyword evidence="4" id="KW-0812">Transmembrane</keyword>
<dbReference type="PROSITE" id="PS00041">
    <property type="entry name" value="HTH_ARAC_FAMILY_1"/>
    <property type="match status" value="1"/>
</dbReference>
<keyword evidence="4" id="KW-1133">Transmembrane helix</keyword>
<evidence type="ECO:0000256" key="1">
    <source>
        <dbReference type="ARBA" id="ARBA00023015"/>
    </source>
</evidence>
<keyword evidence="3" id="KW-0804">Transcription</keyword>
<evidence type="ECO:0000256" key="2">
    <source>
        <dbReference type="ARBA" id="ARBA00023125"/>
    </source>
</evidence>
<gene>
    <name evidence="6" type="ORF">ACFSR1_13800</name>
</gene>
<organism evidence="6 7">
    <name type="scientific">Aquimarina rubra</name>
    <dbReference type="NCBI Taxonomy" id="1920033"/>
    <lineage>
        <taxon>Bacteria</taxon>
        <taxon>Pseudomonadati</taxon>
        <taxon>Bacteroidota</taxon>
        <taxon>Flavobacteriia</taxon>
        <taxon>Flavobacteriales</taxon>
        <taxon>Flavobacteriaceae</taxon>
        <taxon>Aquimarina</taxon>
    </lineage>
</organism>
<feature type="transmembrane region" description="Helical" evidence="4">
    <location>
        <begin position="89"/>
        <end position="106"/>
    </location>
</feature>
<reference evidence="7" key="1">
    <citation type="journal article" date="2019" name="Int. J. Syst. Evol. Microbiol.">
        <title>The Global Catalogue of Microorganisms (GCM) 10K type strain sequencing project: providing services to taxonomists for standard genome sequencing and annotation.</title>
        <authorList>
            <consortium name="The Broad Institute Genomics Platform"/>
            <consortium name="The Broad Institute Genome Sequencing Center for Infectious Disease"/>
            <person name="Wu L."/>
            <person name="Ma J."/>
        </authorList>
    </citation>
    <scope>NUCLEOTIDE SEQUENCE [LARGE SCALE GENOMIC DNA]</scope>
    <source>
        <strain evidence="7">KCTC 52274</strain>
    </source>
</reference>
<keyword evidence="2" id="KW-0238">DNA-binding</keyword>
<dbReference type="Gene3D" id="1.10.10.60">
    <property type="entry name" value="Homeodomain-like"/>
    <property type="match status" value="2"/>
</dbReference>
<proteinExistence type="predicted"/>
<evidence type="ECO:0000313" key="7">
    <source>
        <dbReference type="Proteomes" id="UP001597319"/>
    </source>
</evidence>
<dbReference type="InterPro" id="IPR009057">
    <property type="entry name" value="Homeodomain-like_sf"/>
</dbReference>
<keyword evidence="1" id="KW-0805">Transcription regulation</keyword>
<dbReference type="InterPro" id="IPR020449">
    <property type="entry name" value="Tscrpt_reg_AraC-type_HTH"/>
</dbReference>
<name>A0ABW5LHX4_9FLAO</name>
<dbReference type="SUPFAM" id="SSF46689">
    <property type="entry name" value="Homeodomain-like"/>
    <property type="match status" value="1"/>
</dbReference>
<evidence type="ECO:0000256" key="4">
    <source>
        <dbReference type="SAM" id="Phobius"/>
    </source>
</evidence>
<evidence type="ECO:0000256" key="3">
    <source>
        <dbReference type="ARBA" id="ARBA00023163"/>
    </source>
</evidence>
<dbReference type="EMBL" id="JBHULE010000019">
    <property type="protein sequence ID" value="MFD2563749.1"/>
    <property type="molecule type" value="Genomic_DNA"/>
</dbReference>
<dbReference type="RefSeq" id="WP_378293449.1">
    <property type="nucleotide sequence ID" value="NZ_JBHULE010000019.1"/>
</dbReference>
<comment type="caution">
    <text evidence="6">The sequence shown here is derived from an EMBL/GenBank/DDBJ whole genome shotgun (WGS) entry which is preliminary data.</text>
</comment>
<feature type="domain" description="HTH araC/xylS-type" evidence="5">
    <location>
        <begin position="147"/>
        <end position="259"/>
    </location>
</feature>
<protein>
    <submittedName>
        <fullName evidence="6">Helix-turn-helix domain-containing protein</fullName>
    </submittedName>
</protein>
<keyword evidence="7" id="KW-1185">Reference proteome</keyword>
<keyword evidence="4" id="KW-0472">Membrane</keyword>
<evidence type="ECO:0000259" key="5">
    <source>
        <dbReference type="PROSITE" id="PS01124"/>
    </source>
</evidence>
<accession>A0ABW5LHX4</accession>
<evidence type="ECO:0000313" key="6">
    <source>
        <dbReference type="EMBL" id="MFD2563749.1"/>
    </source>
</evidence>
<dbReference type="PANTHER" id="PTHR43280:SF29">
    <property type="entry name" value="ARAC-FAMILY TRANSCRIPTIONAL REGULATOR"/>
    <property type="match status" value="1"/>
</dbReference>
<sequence length="263" mass="30269">MIKSPDTFGHLRVGLENLWALSNINSLLYCIVTLKLLNRAKKIVKLYYANIDSADLNWLQNFLYGTIIIIGIDISITLFEVLYGDINSAVGIIAIFVVFLIVYLAYKGISQTRVLLPEFLLKEGKTQKKGEQEVNPTTNPKKQIYDPKEMHLLQKNLEDLIYNTKLYLNPELSLKSIAKELLISEKKLSYLLNQHMKVSFYDYINYFRVEEVKQKILDPSYAQYTLLGIALECGFNSKTSFNRTFQRFEGVTPSNFKKNQAIA</sequence>
<dbReference type="PANTHER" id="PTHR43280">
    <property type="entry name" value="ARAC-FAMILY TRANSCRIPTIONAL REGULATOR"/>
    <property type="match status" value="1"/>
</dbReference>
<feature type="transmembrane region" description="Helical" evidence="4">
    <location>
        <begin position="58"/>
        <end position="83"/>
    </location>
</feature>
<dbReference type="Proteomes" id="UP001597319">
    <property type="component" value="Unassembled WGS sequence"/>
</dbReference>
<dbReference type="PROSITE" id="PS01124">
    <property type="entry name" value="HTH_ARAC_FAMILY_2"/>
    <property type="match status" value="1"/>
</dbReference>
<dbReference type="Pfam" id="PF12833">
    <property type="entry name" value="HTH_18"/>
    <property type="match status" value="1"/>
</dbReference>
<dbReference type="InterPro" id="IPR018060">
    <property type="entry name" value="HTH_AraC"/>
</dbReference>
<dbReference type="PRINTS" id="PR00032">
    <property type="entry name" value="HTHARAC"/>
</dbReference>
<dbReference type="InterPro" id="IPR018062">
    <property type="entry name" value="HTH_AraC-typ_CS"/>
</dbReference>